<evidence type="ECO:0000313" key="5">
    <source>
        <dbReference type="EMBL" id="MBK6009069.1"/>
    </source>
</evidence>
<evidence type="ECO:0000259" key="3">
    <source>
        <dbReference type="Pfam" id="PF00462"/>
    </source>
</evidence>
<protein>
    <submittedName>
        <fullName evidence="5">Glutaredoxin family protein</fullName>
    </submittedName>
</protein>
<feature type="domain" description="DUF4124" evidence="4">
    <location>
        <begin position="16"/>
        <end position="50"/>
    </location>
</feature>
<gene>
    <name evidence="5" type="ORF">JJB11_23475</name>
</gene>
<dbReference type="PROSITE" id="PS51257">
    <property type="entry name" value="PROKAR_LIPOPROTEIN"/>
    <property type="match status" value="1"/>
</dbReference>
<sequence length="218" mass="22605">MSTVRCAALAAFLASAALWGACAHAQVYRIVGPDGKVTFSDRPPPDAKAAPAQALALRSGPSSGSGTGTLPLELRRVTGQYPVALYTAKDCDPCASGRAYLRQRGIPYTEYTVLTREDYAALQRLSGAGNVPFLTIGGQHVPGYSEQEWSQYLDAAGYPKTSQLPAGYRNPDPAPLVAVKAAPVPARTATAQQPGGQPAAPAAAADEPGPTNPAGIRF</sequence>
<dbReference type="Pfam" id="PF00462">
    <property type="entry name" value="Glutaredoxin"/>
    <property type="match status" value="1"/>
</dbReference>
<dbReference type="RefSeq" id="WP_201177355.1">
    <property type="nucleotide sequence ID" value="NZ_JAEPWM010000014.1"/>
</dbReference>
<proteinExistence type="predicted"/>
<dbReference type="AlphaFoldDB" id="A0A934TX39"/>
<dbReference type="SUPFAM" id="SSF52833">
    <property type="entry name" value="Thioredoxin-like"/>
    <property type="match status" value="1"/>
</dbReference>
<dbReference type="InterPro" id="IPR036249">
    <property type="entry name" value="Thioredoxin-like_sf"/>
</dbReference>
<keyword evidence="6" id="KW-1185">Reference proteome</keyword>
<dbReference type="Proteomes" id="UP000630528">
    <property type="component" value="Unassembled WGS sequence"/>
</dbReference>
<dbReference type="CDD" id="cd02976">
    <property type="entry name" value="NrdH"/>
    <property type="match status" value="1"/>
</dbReference>
<organism evidence="5 6">
    <name type="scientific">Ramlibacter ginsenosidimutans</name>
    <dbReference type="NCBI Taxonomy" id="502333"/>
    <lineage>
        <taxon>Bacteria</taxon>
        <taxon>Pseudomonadati</taxon>
        <taxon>Pseudomonadota</taxon>
        <taxon>Betaproteobacteria</taxon>
        <taxon>Burkholderiales</taxon>
        <taxon>Comamonadaceae</taxon>
        <taxon>Ramlibacter</taxon>
    </lineage>
</organism>
<evidence type="ECO:0000313" key="6">
    <source>
        <dbReference type="Proteomes" id="UP000630528"/>
    </source>
</evidence>
<dbReference type="PROSITE" id="PS51354">
    <property type="entry name" value="GLUTAREDOXIN_2"/>
    <property type="match status" value="1"/>
</dbReference>
<keyword evidence="2" id="KW-0732">Signal</keyword>
<dbReference type="EMBL" id="JAEPWM010000014">
    <property type="protein sequence ID" value="MBK6009069.1"/>
    <property type="molecule type" value="Genomic_DNA"/>
</dbReference>
<evidence type="ECO:0000256" key="1">
    <source>
        <dbReference type="SAM" id="MobiDB-lite"/>
    </source>
</evidence>
<feature type="region of interest" description="Disordered" evidence="1">
    <location>
        <begin position="184"/>
        <end position="218"/>
    </location>
</feature>
<evidence type="ECO:0000259" key="4">
    <source>
        <dbReference type="Pfam" id="PF13511"/>
    </source>
</evidence>
<name>A0A934TX39_9BURK</name>
<evidence type="ECO:0000256" key="2">
    <source>
        <dbReference type="SAM" id="SignalP"/>
    </source>
</evidence>
<reference evidence="5" key="2">
    <citation type="submission" date="2021-01" db="EMBL/GenBank/DDBJ databases">
        <authorList>
            <person name="Kang M."/>
        </authorList>
    </citation>
    <scope>NUCLEOTIDE SEQUENCE</scope>
    <source>
        <strain evidence="5">KACC 17527</strain>
    </source>
</reference>
<feature type="compositionally biased region" description="Low complexity" evidence="1">
    <location>
        <begin position="184"/>
        <end position="209"/>
    </location>
</feature>
<feature type="chain" id="PRO_5037174281" evidence="2">
    <location>
        <begin position="26"/>
        <end position="218"/>
    </location>
</feature>
<reference evidence="5" key="1">
    <citation type="journal article" date="2012" name="J. Microbiol. Biotechnol.">
        <title>Ramlibacter ginsenosidimutans sp. nov., with ginsenoside-converting activity.</title>
        <authorList>
            <person name="Wang L."/>
            <person name="An D.S."/>
            <person name="Kim S.G."/>
            <person name="Jin F.X."/>
            <person name="Kim S.C."/>
            <person name="Lee S.T."/>
            <person name="Im W.T."/>
        </authorList>
    </citation>
    <scope>NUCLEOTIDE SEQUENCE</scope>
    <source>
        <strain evidence="5">KACC 17527</strain>
    </source>
</reference>
<dbReference type="InterPro" id="IPR025392">
    <property type="entry name" value="DUF4124"/>
</dbReference>
<feature type="signal peptide" evidence="2">
    <location>
        <begin position="1"/>
        <end position="25"/>
    </location>
</feature>
<comment type="caution">
    <text evidence="5">The sequence shown here is derived from an EMBL/GenBank/DDBJ whole genome shotgun (WGS) entry which is preliminary data.</text>
</comment>
<dbReference type="Gene3D" id="3.40.30.10">
    <property type="entry name" value="Glutaredoxin"/>
    <property type="match status" value="1"/>
</dbReference>
<feature type="domain" description="Glutaredoxin" evidence="3">
    <location>
        <begin position="83"/>
        <end position="141"/>
    </location>
</feature>
<dbReference type="InterPro" id="IPR002109">
    <property type="entry name" value="Glutaredoxin"/>
</dbReference>
<dbReference type="Pfam" id="PF13511">
    <property type="entry name" value="DUF4124"/>
    <property type="match status" value="1"/>
</dbReference>
<accession>A0A934TX39</accession>